<organism evidence="2 3">
    <name type="scientific">Cytospora leucostoma</name>
    <dbReference type="NCBI Taxonomy" id="1230097"/>
    <lineage>
        <taxon>Eukaryota</taxon>
        <taxon>Fungi</taxon>
        <taxon>Dikarya</taxon>
        <taxon>Ascomycota</taxon>
        <taxon>Pezizomycotina</taxon>
        <taxon>Sordariomycetes</taxon>
        <taxon>Sordariomycetidae</taxon>
        <taxon>Diaporthales</taxon>
        <taxon>Cytosporaceae</taxon>
        <taxon>Cytospora</taxon>
    </lineage>
</organism>
<dbReference type="AlphaFoldDB" id="A0A423XBP8"/>
<proteinExistence type="predicted"/>
<dbReference type="InParanoid" id="A0A423XBP8"/>
<sequence>MPSKEINYNPGQLNHDKSSGHRSLWDNDSIMSWIDTQPDPLESPEFYAPMAEHDPPQLTLLRDIRETLGEVWSLDHPFVHPLSVANFEQDDKKAADDAAEAVLASFREMGVEDAT</sequence>
<keyword evidence="3" id="KW-1185">Reference proteome</keyword>
<feature type="region of interest" description="Disordered" evidence="1">
    <location>
        <begin position="1"/>
        <end position="21"/>
    </location>
</feature>
<dbReference type="OrthoDB" id="10413857at2759"/>
<name>A0A423XBP8_9PEZI</name>
<protein>
    <submittedName>
        <fullName evidence="2">Uncharacterized protein</fullName>
    </submittedName>
</protein>
<dbReference type="EMBL" id="LKEB01000020">
    <property type="protein sequence ID" value="ROW13403.1"/>
    <property type="molecule type" value="Genomic_DNA"/>
</dbReference>
<evidence type="ECO:0000313" key="3">
    <source>
        <dbReference type="Proteomes" id="UP000285146"/>
    </source>
</evidence>
<reference evidence="2 3" key="1">
    <citation type="submission" date="2015-09" db="EMBL/GenBank/DDBJ databases">
        <title>Host preference determinants of Valsa canker pathogens revealed by comparative genomics.</title>
        <authorList>
            <person name="Yin Z."/>
            <person name="Huang L."/>
        </authorList>
    </citation>
    <scope>NUCLEOTIDE SEQUENCE [LARGE SCALE GENOMIC DNA]</scope>
    <source>
        <strain evidence="2 3">SXYLt</strain>
    </source>
</reference>
<evidence type="ECO:0000256" key="1">
    <source>
        <dbReference type="SAM" id="MobiDB-lite"/>
    </source>
</evidence>
<gene>
    <name evidence="2" type="ORF">VPNG_05516</name>
</gene>
<dbReference type="Proteomes" id="UP000285146">
    <property type="component" value="Unassembled WGS sequence"/>
</dbReference>
<accession>A0A423XBP8</accession>
<evidence type="ECO:0000313" key="2">
    <source>
        <dbReference type="EMBL" id="ROW13403.1"/>
    </source>
</evidence>
<comment type="caution">
    <text evidence="2">The sequence shown here is derived from an EMBL/GenBank/DDBJ whole genome shotgun (WGS) entry which is preliminary data.</text>
</comment>